<dbReference type="OrthoDB" id="5202664at2759"/>
<proteinExistence type="predicted"/>
<feature type="region of interest" description="Disordered" evidence="1">
    <location>
        <begin position="127"/>
        <end position="147"/>
    </location>
</feature>
<evidence type="ECO:0000313" key="3">
    <source>
        <dbReference type="Proteomes" id="UP000033710"/>
    </source>
</evidence>
<sequence length="583" mass="64118">MWTTASPPTILNSLLAQAASKLPLELQAQVTRSVQGGLVSSLLRTCETISAIASFLPPSLSAHLNSPPTMRLYQERVLDREPTPTNPTNIISTDKHVPVCGYLVARGIRLFGHSYLHRVSFLAQDQGVEKSRTRKRKRERKDEDCDSSYNGCLQTVFLDCLASGLVANRDDTKLLHIRSDSTDDSPDQNRDRVWPSRSLWNTDTVPAYDDLTIVDTEHFPGYLPHHPGRRLCHYLPLELEGAYATGLTVYCIVDGVAGMTAHFGGDGIAAADRQRHIGCRCGIPVHLPLASKTGERIVFLGMLAIEDRSKRAYRGPALVAATNRGNKVLFGNFEIAFTRTTTSRMLTSDSTLQTPVLGIFTDVLTAEGCCWKSIGVHTPETPMATATQRPSRLFVARFPYPPPPERVDERFNKLHALFSSATLDSGSIVRLRVRRRVMAGDRAPRCLGLRIEFDSGRTSILGQWEPPVMDAADTTNTPTSSPTITDIFPAGSADPASSLCAAITFHFTPDGTYVTDIVVGNHASGPFDAVVSQGEHFVWWFSEAGDLVHTWEPTYISARFPDPLGNGFHQGPVWSMDSKSRDD</sequence>
<dbReference type="Proteomes" id="UP000033710">
    <property type="component" value="Unassembled WGS sequence"/>
</dbReference>
<reference evidence="2 3" key="2">
    <citation type="journal article" date="2015" name="Eukaryot. Cell">
        <title>Asexual propagation of a virulent clone complex in a human and feline outbreak of sporotrichosis.</title>
        <authorList>
            <person name="Teixeira Mde M."/>
            <person name="Rodrigues A.M."/>
            <person name="Tsui C.K."/>
            <person name="de Almeida L.G."/>
            <person name="Van Diepeningen A.D."/>
            <person name="van den Ende B.G."/>
            <person name="Fernandes G.F."/>
            <person name="Kano R."/>
            <person name="Hamelin R.C."/>
            <person name="Lopes-Bezerra L.M."/>
            <person name="Vasconcelos A.T."/>
            <person name="de Hoog S."/>
            <person name="de Camargo Z.P."/>
            <person name="Felipe M.S."/>
        </authorList>
    </citation>
    <scope>NUCLEOTIDE SEQUENCE [LARGE SCALE GENOMIC DNA]</scope>
    <source>
        <strain evidence="2 3">1099-18</strain>
    </source>
</reference>
<evidence type="ECO:0000313" key="2">
    <source>
        <dbReference type="EMBL" id="KJR85090.1"/>
    </source>
</evidence>
<organism evidence="2 3">
    <name type="scientific">Sporothrix schenckii 1099-18</name>
    <dbReference type="NCBI Taxonomy" id="1397361"/>
    <lineage>
        <taxon>Eukaryota</taxon>
        <taxon>Fungi</taxon>
        <taxon>Dikarya</taxon>
        <taxon>Ascomycota</taxon>
        <taxon>Pezizomycotina</taxon>
        <taxon>Sordariomycetes</taxon>
        <taxon>Sordariomycetidae</taxon>
        <taxon>Ophiostomatales</taxon>
        <taxon>Ophiostomataceae</taxon>
        <taxon>Sporothrix</taxon>
    </lineage>
</organism>
<gene>
    <name evidence="2" type="ORF">SPSK_08836</name>
</gene>
<dbReference type="VEuPathDB" id="FungiDB:SPSK_08836"/>
<dbReference type="AlphaFoldDB" id="A0A0F2M8E8"/>
<dbReference type="EMBL" id="AXCR01000007">
    <property type="protein sequence ID" value="KJR85090.1"/>
    <property type="molecule type" value="Genomic_DNA"/>
</dbReference>
<name>A0A0F2M8E8_SPOSC</name>
<dbReference type="KEGG" id="ssck:SPSK_08836"/>
<reference evidence="2 3" key="1">
    <citation type="journal article" date="2014" name="BMC Genomics">
        <title>Comparative genomics of the major fungal agents of human and animal Sporotrichosis: Sporothrix schenckii and Sporothrix brasiliensis.</title>
        <authorList>
            <person name="Teixeira M.M."/>
            <person name="de Almeida L.G."/>
            <person name="Kubitschek-Barreira P."/>
            <person name="Alves F.L."/>
            <person name="Kioshima E.S."/>
            <person name="Abadio A.K."/>
            <person name="Fernandes L."/>
            <person name="Derengowski L.S."/>
            <person name="Ferreira K.S."/>
            <person name="Souza R.C."/>
            <person name="Ruiz J.C."/>
            <person name="de Andrade N.C."/>
            <person name="Paes H.C."/>
            <person name="Nicola A.M."/>
            <person name="Albuquerque P."/>
            <person name="Gerber A.L."/>
            <person name="Martins V.P."/>
            <person name="Peconick L.D."/>
            <person name="Neto A.V."/>
            <person name="Chaucanez C.B."/>
            <person name="Silva P.A."/>
            <person name="Cunha O.L."/>
            <person name="de Oliveira F.F."/>
            <person name="dos Santos T.C."/>
            <person name="Barros A.L."/>
            <person name="Soares M.A."/>
            <person name="de Oliveira L.M."/>
            <person name="Marini M.M."/>
            <person name="Villalobos-Duno H."/>
            <person name="Cunha M.M."/>
            <person name="de Hoog S."/>
            <person name="da Silveira J.F."/>
            <person name="Henrissat B."/>
            <person name="Nino-Vega G.A."/>
            <person name="Cisalpino P.S."/>
            <person name="Mora-Montes H.M."/>
            <person name="Almeida S.R."/>
            <person name="Stajich J.E."/>
            <person name="Lopes-Bezerra L.M."/>
            <person name="Vasconcelos A.T."/>
            <person name="Felipe M.S."/>
        </authorList>
    </citation>
    <scope>NUCLEOTIDE SEQUENCE [LARGE SCALE GENOMIC DNA]</scope>
    <source>
        <strain evidence="2 3">1099-18</strain>
    </source>
</reference>
<evidence type="ECO:0000256" key="1">
    <source>
        <dbReference type="SAM" id="MobiDB-lite"/>
    </source>
</evidence>
<accession>A0A0F2M8E8</accession>
<comment type="caution">
    <text evidence="2">The sequence shown here is derived from an EMBL/GenBank/DDBJ whole genome shotgun (WGS) entry which is preliminary data.</text>
</comment>
<protein>
    <submittedName>
        <fullName evidence="2">Uncharacterized protein</fullName>
    </submittedName>
</protein>
<dbReference type="GeneID" id="27670699"/>
<dbReference type="RefSeq" id="XP_016587766.1">
    <property type="nucleotide sequence ID" value="XM_016735422.1"/>
</dbReference>